<dbReference type="InParanoid" id="A0A165Z1J0"/>
<reference evidence="1 2" key="1">
    <citation type="journal article" date="2016" name="Mol. Biol. Evol.">
        <title>Comparative Genomics of Early-Diverging Mushroom-Forming Fungi Provides Insights into the Origins of Lignocellulose Decay Capabilities.</title>
        <authorList>
            <person name="Nagy L.G."/>
            <person name="Riley R."/>
            <person name="Tritt A."/>
            <person name="Adam C."/>
            <person name="Daum C."/>
            <person name="Floudas D."/>
            <person name="Sun H."/>
            <person name="Yadav J.S."/>
            <person name="Pangilinan J."/>
            <person name="Larsson K.H."/>
            <person name="Matsuura K."/>
            <person name="Barry K."/>
            <person name="Labutti K."/>
            <person name="Kuo R."/>
            <person name="Ohm R.A."/>
            <person name="Bhattacharya S.S."/>
            <person name="Shirouzu T."/>
            <person name="Yoshinaga Y."/>
            <person name="Martin F.M."/>
            <person name="Grigoriev I.V."/>
            <person name="Hibbett D.S."/>
        </authorList>
    </citation>
    <scope>NUCLEOTIDE SEQUENCE [LARGE SCALE GENOMIC DNA]</scope>
    <source>
        <strain evidence="1 2">HHB12029</strain>
    </source>
</reference>
<evidence type="ECO:0000313" key="2">
    <source>
        <dbReference type="Proteomes" id="UP000077266"/>
    </source>
</evidence>
<dbReference type="Proteomes" id="UP000077266">
    <property type="component" value="Unassembled WGS sequence"/>
</dbReference>
<dbReference type="AlphaFoldDB" id="A0A165Z1J0"/>
<accession>A0A165Z1J0</accession>
<name>A0A165Z1J0_EXIGL</name>
<sequence length="94" mass="9976">MDVACGPPLAVQLALLVDSGTTGDLPTLSTSAAPILIPNSTRESDTDCYDVAFWLGGVQALTKASYVRVELDTKTRTALLHTFQGGTVLLYCRC</sequence>
<proteinExistence type="predicted"/>
<evidence type="ECO:0000313" key="1">
    <source>
        <dbReference type="EMBL" id="KZV78559.1"/>
    </source>
</evidence>
<gene>
    <name evidence="1" type="ORF">EXIGLDRAFT_737354</name>
</gene>
<keyword evidence="2" id="KW-1185">Reference proteome</keyword>
<organism evidence="1 2">
    <name type="scientific">Exidia glandulosa HHB12029</name>
    <dbReference type="NCBI Taxonomy" id="1314781"/>
    <lineage>
        <taxon>Eukaryota</taxon>
        <taxon>Fungi</taxon>
        <taxon>Dikarya</taxon>
        <taxon>Basidiomycota</taxon>
        <taxon>Agaricomycotina</taxon>
        <taxon>Agaricomycetes</taxon>
        <taxon>Auriculariales</taxon>
        <taxon>Exidiaceae</taxon>
        <taxon>Exidia</taxon>
    </lineage>
</organism>
<protein>
    <submittedName>
        <fullName evidence="1">Uncharacterized protein</fullName>
    </submittedName>
</protein>
<dbReference type="EMBL" id="KV426841">
    <property type="protein sequence ID" value="KZV78559.1"/>
    <property type="molecule type" value="Genomic_DNA"/>
</dbReference>